<proteinExistence type="predicted"/>
<dbReference type="EMBL" id="JBBYHU010000001">
    <property type="protein sequence ID" value="MEL1239560.1"/>
    <property type="molecule type" value="Genomic_DNA"/>
</dbReference>
<evidence type="ECO:0000313" key="3">
    <source>
        <dbReference type="Proteomes" id="UP001398556"/>
    </source>
</evidence>
<accession>A0ABU9HHQ3</accession>
<feature type="repeat" description="TPR" evidence="1">
    <location>
        <begin position="9"/>
        <end position="42"/>
    </location>
</feature>
<dbReference type="Gene3D" id="1.25.40.10">
    <property type="entry name" value="Tetratricopeptide repeat domain"/>
    <property type="match status" value="1"/>
</dbReference>
<dbReference type="PROSITE" id="PS50005">
    <property type="entry name" value="TPR"/>
    <property type="match status" value="1"/>
</dbReference>
<reference evidence="2 3" key="1">
    <citation type="submission" date="2024-04" db="EMBL/GenBank/DDBJ databases">
        <title>Flavobacterium sp. DGU99 16S ribosomal RNA gene Genome sequencing and assembly.</title>
        <authorList>
            <person name="Park S."/>
        </authorList>
    </citation>
    <scope>NUCLEOTIDE SEQUENCE [LARGE SCALE GENOMIC DNA]</scope>
    <source>
        <strain evidence="2 3">DGU99</strain>
    </source>
</reference>
<dbReference type="Pfam" id="PF13181">
    <property type="entry name" value="TPR_8"/>
    <property type="match status" value="1"/>
</dbReference>
<gene>
    <name evidence="2" type="ORF">AAEO59_00710</name>
</gene>
<dbReference type="Proteomes" id="UP001398556">
    <property type="component" value="Unassembled WGS sequence"/>
</dbReference>
<sequence length="138" mass="16283">MDDLIYNKIELLCSEGDEYMDCCFFDKALMKFQEALELVPEPKNDWEASAWILCAIGDVYFFKSDYKQSLNYFFEALNAPGGIDNPFIQLRLGQLFFELGNKKKAKEYLIGAYMLEGEEIFEDKEKYYELIKNDIWQN</sequence>
<keyword evidence="1" id="KW-0802">TPR repeat</keyword>
<comment type="caution">
    <text evidence="2">The sequence shown here is derived from an EMBL/GenBank/DDBJ whole genome shotgun (WGS) entry which is preliminary data.</text>
</comment>
<dbReference type="InterPro" id="IPR011990">
    <property type="entry name" value="TPR-like_helical_dom_sf"/>
</dbReference>
<dbReference type="Pfam" id="PF13424">
    <property type="entry name" value="TPR_12"/>
    <property type="match status" value="1"/>
</dbReference>
<keyword evidence="3" id="KW-1185">Reference proteome</keyword>
<organism evidence="2 3">
    <name type="scientific">Flavobacterium flavipallidum</name>
    <dbReference type="NCBI Taxonomy" id="3139140"/>
    <lineage>
        <taxon>Bacteria</taxon>
        <taxon>Pseudomonadati</taxon>
        <taxon>Bacteroidota</taxon>
        <taxon>Flavobacteriia</taxon>
        <taxon>Flavobacteriales</taxon>
        <taxon>Flavobacteriaceae</taxon>
        <taxon>Flavobacterium</taxon>
    </lineage>
</organism>
<dbReference type="InterPro" id="IPR019734">
    <property type="entry name" value="TPR_rpt"/>
</dbReference>
<evidence type="ECO:0000256" key="1">
    <source>
        <dbReference type="PROSITE-ProRule" id="PRU00339"/>
    </source>
</evidence>
<protein>
    <submittedName>
        <fullName evidence="2">Tetratricopeptide repeat protein</fullName>
    </submittedName>
</protein>
<evidence type="ECO:0000313" key="2">
    <source>
        <dbReference type="EMBL" id="MEL1239560.1"/>
    </source>
</evidence>
<dbReference type="SUPFAM" id="SSF48452">
    <property type="entry name" value="TPR-like"/>
    <property type="match status" value="1"/>
</dbReference>
<dbReference type="RefSeq" id="WP_341698845.1">
    <property type="nucleotide sequence ID" value="NZ_JBBYHU010000001.1"/>
</dbReference>
<name>A0ABU9HHQ3_9FLAO</name>
<dbReference type="SMART" id="SM00028">
    <property type="entry name" value="TPR"/>
    <property type="match status" value="3"/>
</dbReference>